<dbReference type="PANTHER" id="PTHR30046:SF3">
    <property type="entry name" value="SECRETION SYSTEM APPARATUS LIPOPROTEIN SSAJ"/>
    <property type="match status" value="1"/>
</dbReference>
<dbReference type="InterPro" id="IPR043427">
    <property type="entry name" value="YscJ/FliF"/>
</dbReference>
<accession>A0ABD5C8H5</accession>
<evidence type="ECO:0000313" key="12">
    <source>
        <dbReference type="EMBL" id="MDR6201313.1"/>
    </source>
</evidence>
<evidence type="ECO:0000256" key="6">
    <source>
        <dbReference type="ARBA" id="ARBA00023136"/>
    </source>
</evidence>
<keyword evidence="6 10" id="KW-0472">Membrane</keyword>
<protein>
    <recommendedName>
        <fullName evidence="10">Lipoprotein</fullName>
    </recommendedName>
</protein>
<dbReference type="NCBIfam" id="TIGR02544">
    <property type="entry name" value="III_secr_YscJ"/>
    <property type="match status" value="1"/>
</dbReference>
<keyword evidence="10" id="KW-0812">Transmembrane</keyword>
<dbReference type="GO" id="GO:0015031">
    <property type="term" value="P:protein transport"/>
    <property type="evidence" value="ECO:0007669"/>
    <property type="project" value="UniProtKB-KW"/>
</dbReference>
<evidence type="ECO:0000256" key="3">
    <source>
        <dbReference type="ARBA" id="ARBA00022448"/>
    </source>
</evidence>
<reference evidence="12 13" key="1">
    <citation type="submission" date="2023-08" db="EMBL/GenBank/DDBJ databases">
        <title>Genome sequencing of plant associated microbes to promote plant fitness in Sorghum bicolor and Oryza sativa.</title>
        <authorList>
            <person name="Coleman-Derr D."/>
        </authorList>
    </citation>
    <scope>NUCLEOTIDE SEQUENCE [LARGE SCALE GENOMIC DNA]</scope>
    <source>
        <strain evidence="12 13">SLBN-33</strain>
    </source>
</reference>
<evidence type="ECO:0000256" key="10">
    <source>
        <dbReference type="RuleBase" id="RU364102"/>
    </source>
</evidence>
<dbReference type="GO" id="GO:0009279">
    <property type="term" value="C:cell outer membrane"/>
    <property type="evidence" value="ECO:0007669"/>
    <property type="project" value="UniProtKB-SubCell"/>
</dbReference>
<dbReference type="PROSITE" id="PS51257">
    <property type="entry name" value="PROKAR_LIPOPROTEIN"/>
    <property type="match status" value="1"/>
</dbReference>
<dbReference type="InterPro" id="IPR045851">
    <property type="entry name" value="AMP-bd_C_sf"/>
</dbReference>
<gene>
    <name evidence="12" type="ORF">QF025_000033</name>
</gene>
<evidence type="ECO:0000256" key="1">
    <source>
        <dbReference type="ARBA" id="ARBA00004459"/>
    </source>
</evidence>
<keyword evidence="10" id="KW-1133">Transmembrane helix</keyword>
<sequence length="244" mass="26278">MKTARLKWVVLIAALFLAGCKVELYSSLPESEANQMLALLMLKQIPADKQIGKGGAVTLRVEKDAFVNAVEILRQNGFPKAARKNMSDLFPSNQLVTSPTQERAKMMYLKEQQLESMLAAIDGVITANVAIAQSTDESGKQTGAPSAAVLIKYSPELNLGNKETQIKSLVRDSVPDIDAANISVVLQPATYRYVPVRASTGDDVMQQWRGRIAANPSLAIGGVISAALAMIAAIGAGIWLLRKR</sequence>
<keyword evidence="4 10" id="KW-0732">Signal</keyword>
<dbReference type="EMBL" id="JAVIZN010000001">
    <property type="protein sequence ID" value="MDR6201313.1"/>
    <property type="molecule type" value="Genomic_DNA"/>
</dbReference>
<dbReference type="InterPro" id="IPR006182">
    <property type="entry name" value="FliF_N_dom"/>
</dbReference>
<evidence type="ECO:0000256" key="2">
    <source>
        <dbReference type="ARBA" id="ARBA00009509"/>
    </source>
</evidence>
<keyword evidence="9 10" id="KW-0449">Lipoprotein</keyword>
<keyword evidence="7 10" id="KW-0564">Palmitate</keyword>
<keyword evidence="3" id="KW-0813">Transport</keyword>
<dbReference type="Gene3D" id="3.30.70.1530">
    <property type="entry name" value="Hypothetical protein rpa1041"/>
    <property type="match status" value="1"/>
</dbReference>
<feature type="domain" description="Flagellar M-ring N-terminal" evidence="11">
    <location>
        <begin position="22"/>
        <end position="187"/>
    </location>
</feature>
<comment type="subcellular location">
    <subcellularLocation>
        <location evidence="1">Cell outer membrane</location>
        <topology evidence="1">Lipid-anchor</topology>
    </subcellularLocation>
</comment>
<dbReference type="RefSeq" id="WP_310029452.1">
    <property type="nucleotide sequence ID" value="NZ_JAVIZN010000001.1"/>
</dbReference>
<keyword evidence="5" id="KW-0653">Protein transport</keyword>
<dbReference type="InterPro" id="IPR003282">
    <property type="entry name" value="T3SS_SctJ"/>
</dbReference>
<evidence type="ECO:0000256" key="4">
    <source>
        <dbReference type="ARBA" id="ARBA00022729"/>
    </source>
</evidence>
<comment type="similarity">
    <text evidence="2 10">Belongs to the YscJ lipoprotein family.</text>
</comment>
<name>A0ABD5C8H5_9BURK</name>
<evidence type="ECO:0000256" key="8">
    <source>
        <dbReference type="ARBA" id="ARBA00023237"/>
    </source>
</evidence>
<keyword evidence="8 10" id="KW-0998">Cell outer membrane</keyword>
<evidence type="ECO:0000256" key="7">
    <source>
        <dbReference type="ARBA" id="ARBA00023139"/>
    </source>
</evidence>
<dbReference type="Proteomes" id="UP001245184">
    <property type="component" value="Unassembled WGS sequence"/>
</dbReference>
<organism evidence="12 13">
    <name type="scientific">Paraburkholderia graminis</name>
    <dbReference type="NCBI Taxonomy" id="60548"/>
    <lineage>
        <taxon>Bacteria</taxon>
        <taxon>Pseudomonadati</taxon>
        <taxon>Pseudomonadota</taxon>
        <taxon>Betaproteobacteria</taxon>
        <taxon>Burkholderiales</taxon>
        <taxon>Burkholderiaceae</taxon>
        <taxon>Paraburkholderia</taxon>
    </lineage>
</organism>
<dbReference type="Gene3D" id="3.30.300.30">
    <property type="match status" value="1"/>
</dbReference>
<comment type="caution">
    <text evidence="12">The sequence shown here is derived from an EMBL/GenBank/DDBJ whole genome shotgun (WGS) entry which is preliminary data.</text>
</comment>
<dbReference type="PRINTS" id="PR01338">
    <property type="entry name" value="TYPE3OMKPROT"/>
</dbReference>
<dbReference type="PANTHER" id="PTHR30046">
    <property type="entry name" value="FLAGELLAR M-RING PROTEIN"/>
    <property type="match status" value="1"/>
</dbReference>
<feature type="transmembrane region" description="Helical" evidence="10">
    <location>
        <begin position="218"/>
        <end position="241"/>
    </location>
</feature>
<evidence type="ECO:0000256" key="9">
    <source>
        <dbReference type="ARBA" id="ARBA00023288"/>
    </source>
</evidence>
<proteinExistence type="inferred from homology"/>
<dbReference type="AlphaFoldDB" id="A0ABD5C8H5"/>
<evidence type="ECO:0000313" key="13">
    <source>
        <dbReference type="Proteomes" id="UP001245184"/>
    </source>
</evidence>
<evidence type="ECO:0000259" key="11">
    <source>
        <dbReference type="Pfam" id="PF01514"/>
    </source>
</evidence>
<dbReference type="Pfam" id="PF01514">
    <property type="entry name" value="YscJ_FliF"/>
    <property type="match status" value="1"/>
</dbReference>
<evidence type="ECO:0000256" key="5">
    <source>
        <dbReference type="ARBA" id="ARBA00022927"/>
    </source>
</evidence>